<evidence type="ECO:0000313" key="2">
    <source>
        <dbReference type="EMBL" id="MDN3710853.1"/>
    </source>
</evidence>
<name>A0ABT8D1Z3_9RHOB</name>
<dbReference type="EMBL" id="JAUFRC010000001">
    <property type="protein sequence ID" value="MDN3710853.1"/>
    <property type="molecule type" value="Genomic_DNA"/>
</dbReference>
<organism evidence="2 3">
    <name type="scientific">Paracoccus cavernae</name>
    <dbReference type="NCBI Taxonomy" id="1571207"/>
    <lineage>
        <taxon>Bacteria</taxon>
        <taxon>Pseudomonadati</taxon>
        <taxon>Pseudomonadota</taxon>
        <taxon>Alphaproteobacteria</taxon>
        <taxon>Rhodobacterales</taxon>
        <taxon>Paracoccaceae</taxon>
        <taxon>Paracoccus</taxon>
    </lineage>
</organism>
<gene>
    <name evidence="2" type="ORF">QWZ10_01680</name>
</gene>
<feature type="transmembrane region" description="Helical" evidence="1">
    <location>
        <begin position="9"/>
        <end position="25"/>
    </location>
</feature>
<dbReference type="RefSeq" id="WP_377688481.1">
    <property type="nucleotide sequence ID" value="NZ_JBHMDZ010000049.1"/>
</dbReference>
<dbReference type="Pfam" id="PF14079">
    <property type="entry name" value="DUF4260"/>
    <property type="match status" value="1"/>
</dbReference>
<evidence type="ECO:0000313" key="3">
    <source>
        <dbReference type="Proteomes" id="UP001243846"/>
    </source>
</evidence>
<keyword evidence="1" id="KW-1133">Transmembrane helix</keyword>
<keyword evidence="1" id="KW-0472">Membrane</keyword>
<dbReference type="Proteomes" id="UP001243846">
    <property type="component" value="Unassembled WGS sequence"/>
</dbReference>
<proteinExistence type="predicted"/>
<reference evidence="3" key="1">
    <citation type="journal article" date="2019" name="Int. J. Syst. Evol. Microbiol.">
        <title>The Global Catalogue of Microorganisms (GCM) 10K type strain sequencing project: providing services to taxonomists for standard genome sequencing and annotation.</title>
        <authorList>
            <consortium name="The Broad Institute Genomics Platform"/>
            <consortium name="The Broad Institute Genome Sequencing Center for Infectious Disease"/>
            <person name="Wu L."/>
            <person name="Ma J."/>
        </authorList>
    </citation>
    <scope>NUCLEOTIDE SEQUENCE [LARGE SCALE GENOMIC DNA]</scope>
    <source>
        <strain evidence="3">CECT 8482</strain>
    </source>
</reference>
<feature type="transmembrane region" description="Helical" evidence="1">
    <location>
        <begin position="62"/>
        <end position="92"/>
    </location>
</feature>
<sequence length="131" mass="13937">MSAEDWQKIEGGIIAATALVIAFMAGAGWPWWMWLVVLALPDLSMAGYLLGPRRGAALYNLFHLYAVGMVLVLLGMMTGQVGLITLGLLWLAHVGGDRGFGFGLKQQSGFGDTHLGPIGRGSEKGRDHGQG</sequence>
<evidence type="ECO:0000256" key="1">
    <source>
        <dbReference type="SAM" id="Phobius"/>
    </source>
</evidence>
<dbReference type="InterPro" id="IPR025356">
    <property type="entry name" value="DUF4260"/>
</dbReference>
<comment type="caution">
    <text evidence="2">The sequence shown here is derived from an EMBL/GenBank/DDBJ whole genome shotgun (WGS) entry which is preliminary data.</text>
</comment>
<accession>A0ABT8D1Z3</accession>
<keyword evidence="3" id="KW-1185">Reference proteome</keyword>
<keyword evidence="1" id="KW-0812">Transmembrane</keyword>
<protein>
    <submittedName>
        <fullName evidence="2">DUF4260 domain-containing protein</fullName>
    </submittedName>
</protein>